<evidence type="ECO:0000256" key="3">
    <source>
        <dbReference type="ARBA" id="ARBA00022448"/>
    </source>
</evidence>
<evidence type="ECO:0000256" key="9">
    <source>
        <dbReference type="RuleBase" id="RU363032"/>
    </source>
</evidence>
<feature type="transmembrane region" description="Helical" evidence="9">
    <location>
        <begin position="38"/>
        <end position="56"/>
    </location>
</feature>
<accession>A0A9D9DWK5</accession>
<dbReference type="SUPFAM" id="SSF161098">
    <property type="entry name" value="MetI-like"/>
    <property type="match status" value="1"/>
</dbReference>
<feature type="domain" description="ABC transmembrane type-1" evidence="10">
    <location>
        <begin position="32"/>
        <end position="223"/>
    </location>
</feature>
<dbReference type="NCBIfam" id="TIGR01726">
    <property type="entry name" value="HEQRo_perm_3TM"/>
    <property type="match status" value="1"/>
</dbReference>
<dbReference type="CDD" id="cd06261">
    <property type="entry name" value="TM_PBP2"/>
    <property type="match status" value="1"/>
</dbReference>
<evidence type="ECO:0000256" key="1">
    <source>
        <dbReference type="ARBA" id="ARBA00004651"/>
    </source>
</evidence>
<evidence type="ECO:0000256" key="5">
    <source>
        <dbReference type="ARBA" id="ARBA00022692"/>
    </source>
</evidence>
<dbReference type="Gene3D" id="1.10.3720.10">
    <property type="entry name" value="MetI-like"/>
    <property type="match status" value="1"/>
</dbReference>
<evidence type="ECO:0000256" key="6">
    <source>
        <dbReference type="ARBA" id="ARBA00022970"/>
    </source>
</evidence>
<evidence type="ECO:0000313" key="12">
    <source>
        <dbReference type="Proteomes" id="UP000823611"/>
    </source>
</evidence>
<reference evidence="11" key="2">
    <citation type="journal article" date="2021" name="PeerJ">
        <title>Extensive microbial diversity within the chicken gut microbiome revealed by metagenomics and culture.</title>
        <authorList>
            <person name="Gilroy R."/>
            <person name="Ravi A."/>
            <person name="Getino M."/>
            <person name="Pursley I."/>
            <person name="Horton D.L."/>
            <person name="Alikhan N.F."/>
            <person name="Baker D."/>
            <person name="Gharbi K."/>
            <person name="Hall N."/>
            <person name="Watson M."/>
            <person name="Adriaenssens E.M."/>
            <person name="Foster-Nyarko E."/>
            <person name="Jarju S."/>
            <person name="Secka A."/>
            <person name="Antonio M."/>
            <person name="Oren A."/>
            <person name="Chaudhuri R.R."/>
            <person name="La Ragione R."/>
            <person name="Hildebrand F."/>
            <person name="Pallen M.J."/>
        </authorList>
    </citation>
    <scope>NUCLEOTIDE SEQUENCE</scope>
    <source>
        <strain evidence="11">F6-4510</strain>
    </source>
</reference>
<evidence type="ECO:0000256" key="8">
    <source>
        <dbReference type="ARBA" id="ARBA00023136"/>
    </source>
</evidence>
<keyword evidence="6" id="KW-0029">Amino-acid transport</keyword>
<feature type="transmembrane region" description="Helical" evidence="9">
    <location>
        <begin position="68"/>
        <end position="98"/>
    </location>
</feature>
<comment type="caution">
    <text evidence="11">The sequence shown here is derived from an EMBL/GenBank/DDBJ whole genome shotgun (WGS) entry which is preliminary data.</text>
</comment>
<dbReference type="Proteomes" id="UP000823611">
    <property type="component" value="Unassembled WGS sequence"/>
</dbReference>
<dbReference type="GO" id="GO:0022857">
    <property type="term" value="F:transmembrane transporter activity"/>
    <property type="evidence" value="ECO:0007669"/>
    <property type="project" value="InterPro"/>
</dbReference>
<dbReference type="InterPro" id="IPR035906">
    <property type="entry name" value="MetI-like_sf"/>
</dbReference>
<evidence type="ECO:0000256" key="4">
    <source>
        <dbReference type="ARBA" id="ARBA00022475"/>
    </source>
</evidence>
<dbReference type="GO" id="GO:0006865">
    <property type="term" value="P:amino acid transport"/>
    <property type="evidence" value="ECO:0007669"/>
    <property type="project" value="UniProtKB-KW"/>
</dbReference>
<protein>
    <submittedName>
        <fullName evidence="11">Amino acid ABC transporter permease</fullName>
    </submittedName>
</protein>
<dbReference type="GO" id="GO:0043190">
    <property type="term" value="C:ATP-binding cassette (ABC) transporter complex"/>
    <property type="evidence" value="ECO:0007669"/>
    <property type="project" value="InterPro"/>
</dbReference>
<dbReference type="InterPro" id="IPR010065">
    <property type="entry name" value="AA_ABC_transptr_permease_3TM"/>
</dbReference>
<proteinExistence type="inferred from homology"/>
<feature type="transmembrane region" description="Helical" evidence="9">
    <location>
        <begin position="201"/>
        <end position="223"/>
    </location>
</feature>
<gene>
    <name evidence="11" type="ORF">IAC55_03265</name>
</gene>
<comment type="similarity">
    <text evidence="2">Belongs to the binding-protein-dependent transport system permease family. HisMQ subfamily.</text>
</comment>
<keyword evidence="4" id="KW-1003">Cell membrane</keyword>
<name>A0A9D9DWK5_9FIRM</name>
<keyword evidence="3 9" id="KW-0813">Transport</keyword>
<dbReference type="PANTHER" id="PTHR30614:SF20">
    <property type="entry name" value="GLUTAMINE TRANSPORT SYSTEM PERMEASE PROTEIN GLNP"/>
    <property type="match status" value="1"/>
</dbReference>
<comment type="subcellular location">
    <subcellularLocation>
        <location evidence="1 9">Cell membrane</location>
        <topology evidence="1 9">Multi-pass membrane protein</topology>
    </subcellularLocation>
</comment>
<dbReference type="PROSITE" id="PS50928">
    <property type="entry name" value="ABC_TM1"/>
    <property type="match status" value="1"/>
</dbReference>
<keyword evidence="5 9" id="KW-0812">Transmembrane</keyword>
<dbReference type="PANTHER" id="PTHR30614">
    <property type="entry name" value="MEMBRANE COMPONENT OF AMINO ACID ABC TRANSPORTER"/>
    <property type="match status" value="1"/>
</dbReference>
<keyword evidence="7 9" id="KW-1133">Transmembrane helix</keyword>
<dbReference type="FunFam" id="1.10.3720.10:FF:000033">
    <property type="entry name" value="Polar amino acid ABC transporter permease"/>
    <property type="match status" value="1"/>
</dbReference>
<dbReference type="Pfam" id="PF00528">
    <property type="entry name" value="BPD_transp_1"/>
    <property type="match status" value="1"/>
</dbReference>
<evidence type="ECO:0000256" key="7">
    <source>
        <dbReference type="ARBA" id="ARBA00022989"/>
    </source>
</evidence>
<dbReference type="InterPro" id="IPR043429">
    <property type="entry name" value="ArtM/GltK/GlnP/TcyL/YhdX-like"/>
</dbReference>
<keyword evidence="8 9" id="KW-0472">Membrane</keyword>
<feature type="transmembrane region" description="Helical" evidence="9">
    <location>
        <begin position="104"/>
        <end position="123"/>
    </location>
</feature>
<dbReference type="EMBL" id="JADIMX010000063">
    <property type="protein sequence ID" value="MBO8434325.1"/>
    <property type="molecule type" value="Genomic_DNA"/>
</dbReference>
<reference evidence="11" key="1">
    <citation type="submission" date="2020-10" db="EMBL/GenBank/DDBJ databases">
        <authorList>
            <person name="Gilroy R."/>
        </authorList>
    </citation>
    <scope>NUCLEOTIDE SEQUENCE</scope>
    <source>
        <strain evidence="11">F6-4510</strain>
    </source>
</reference>
<sequence>MLLQGGFLDTFTTRFYNAFIAKDRWQFLLEGLLNTLKITVFALLIGIVIGFIVAIVRSTHQMTGKFKILNFIFGIYLTIIRGTPVVVQLLIINFIVFASYNNKVLAGILCFGINSGAYVAEIFRSGIMSIDKGQMEAGRSLGFNYFQTMIIVIMPQAIKNVIPALANEMVVLVKETAVSGYIAIQDLTKGGDIIRSQTYDAFFPLFGVALIYLVITVVMTTIIGRFERRLRNSDH</sequence>
<dbReference type="AlphaFoldDB" id="A0A9D9DWK5"/>
<organism evidence="11 12">
    <name type="scientific">Candidatus Fimicola merdigallinarum</name>
    <dbReference type="NCBI Taxonomy" id="2840819"/>
    <lineage>
        <taxon>Bacteria</taxon>
        <taxon>Bacillati</taxon>
        <taxon>Bacillota</taxon>
        <taxon>Clostridia</taxon>
        <taxon>Lachnospirales</taxon>
        <taxon>Lachnospiraceae</taxon>
        <taxon>Lachnospiraceae incertae sedis</taxon>
        <taxon>Candidatus Fimicola</taxon>
    </lineage>
</organism>
<evidence type="ECO:0000256" key="2">
    <source>
        <dbReference type="ARBA" id="ARBA00010072"/>
    </source>
</evidence>
<evidence type="ECO:0000313" key="11">
    <source>
        <dbReference type="EMBL" id="MBO8434325.1"/>
    </source>
</evidence>
<evidence type="ECO:0000259" key="10">
    <source>
        <dbReference type="PROSITE" id="PS50928"/>
    </source>
</evidence>
<feature type="transmembrane region" description="Helical" evidence="9">
    <location>
        <begin position="143"/>
        <end position="162"/>
    </location>
</feature>
<dbReference type="InterPro" id="IPR000515">
    <property type="entry name" value="MetI-like"/>
</dbReference>